<proteinExistence type="inferred from homology"/>
<keyword evidence="5" id="KW-0410">Iron transport</keyword>
<keyword evidence="6 14" id="KW-0812">Transmembrane</keyword>
<feature type="region of interest" description="Disordered" evidence="16">
    <location>
        <begin position="36"/>
        <end position="62"/>
    </location>
</feature>
<dbReference type="InterPro" id="IPR039426">
    <property type="entry name" value="TonB-dep_rcpt-like"/>
</dbReference>
<evidence type="ECO:0000256" key="16">
    <source>
        <dbReference type="SAM" id="MobiDB-lite"/>
    </source>
</evidence>
<evidence type="ECO:0000256" key="3">
    <source>
        <dbReference type="ARBA" id="ARBA00022448"/>
    </source>
</evidence>
<dbReference type="CDD" id="cd01347">
    <property type="entry name" value="ligand_gated_channel"/>
    <property type="match status" value="1"/>
</dbReference>
<evidence type="ECO:0000256" key="7">
    <source>
        <dbReference type="ARBA" id="ARBA00022729"/>
    </source>
</evidence>
<dbReference type="GeneID" id="29391848"/>
<dbReference type="InterPro" id="IPR000531">
    <property type="entry name" value="Beta-barrel_TonB"/>
</dbReference>
<dbReference type="HOGENOM" id="CLU_008287_9_1_4"/>
<dbReference type="Pfam" id="PF00593">
    <property type="entry name" value="TonB_dep_Rec_b-barrel"/>
    <property type="match status" value="1"/>
</dbReference>
<evidence type="ECO:0000256" key="8">
    <source>
        <dbReference type="ARBA" id="ARBA00023004"/>
    </source>
</evidence>
<dbReference type="PANTHER" id="PTHR32552">
    <property type="entry name" value="FERRICHROME IRON RECEPTOR-RELATED"/>
    <property type="match status" value="1"/>
</dbReference>
<dbReference type="STRING" id="757424.Hsero_3254"/>
<name>D8J1G6_HERSS</name>
<protein>
    <submittedName>
        <fullName evidence="20">Outer membrane porin protein, ferrisiderophore receptor protein</fullName>
    </submittedName>
</protein>
<dbReference type="Proteomes" id="UP000000329">
    <property type="component" value="Chromosome"/>
</dbReference>
<dbReference type="InterPro" id="IPR010105">
    <property type="entry name" value="TonB_sidphr_rcpt"/>
</dbReference>
<evidence type="ECO:0000259" key="18">
    <source>
        <dbReference type="Pfam" id="PF00593"/>
    </source>
</evidence>
<reference evidence="20 21" key="1">
    <citation type="submission" date="2010-04" db="EMBL/GenBank/DDBJ databases">
        <title>The genome of Herbaspirillum seropedicae SmR1, an endophytic, nitrogen-fixing, plant-growth promoting beta-Proteobacteria.</title>
        <authorList>
            <person name="Pedrosa F.O."/>
            <person name="Monteiro R.A."/>
            <person name="Wassem R."/>
            <person name="Cruz L.M."/>
            <person name="Ayub R.A."/>
            <person name="Colauto N.B."/>
            <person name="Fernandez M.A."/>
            <person name="Fungaro M.H.P."/>
            <person name="Grisard E.C."/>
            <person name="Hungria M."/>
            <person name="Madeira H.M.F."/>
            <person name="Nodari R.O."/>
            <person name="Osaku C.A."/>
            <person name="Petzl-Erler M.L."/>
            <person name="Terenzi H."/>
            <person name="Vieira L.G.E."/>
            <person name="Almeida M.I.M."/>
            <person name="Alves L.R."/>
            <person name="Arantes O.M.N."/>
            <person name="Balsanelli E."/>
            <person name="Barcellos F.G."/>
            <person name="Baura V.A."/>
            <person name="Binde D.R."/>
            <person name="Campo R.J."/>
            <person name="Chubatsu L.S."/>
            <person name="Chueire L.M.O."/>
            <person name="Ciferri R.R."/>
            <person name="Correa L.C."/>
            <person name="da Conceicao Silva J.L."/>
            <person name="Dabul A.N.G."/>
            <person name="Dambros B.P."/>
            <person name="Faoro H."/>
            <person name="Favetti A."/>
            <person name="Friedermann G."/>
            <person name="Furlaneto M.C."/>
            <person name="Gasques L.S."/>
            <person name="Gimenes C.C.T."/>
            <person name="Gioppo N.M.R."/>
            <person name="Glienke-Blanco C."/>
            <person name="Godoy L.P."/>
            <person name="Guerra M.P."/>
            <person name="Karp S."/>
            <person name="Kava-Cordeiro V."/>
            <person name="Margarido V.P."/>
            <person name="Mathioni S.M."/>
            <person name="Menck-Soares M.A."/>
            <person name="Murace N.K."/>
            <person name="Nicolas M.F."/>
            <person name="Oliveira C.E.C."/>
            <person name="Pagnan N.A.B."/>
            <person name="Pamphile J.A."/>
            <person name="Patussi E.V."/>
            <person name="Pereira L.F.P."/>
            <person name="Pereira-Ferrari L."/>
            <person name="Pinto F.G.S."/>
            <person name="Precoma C."/>
            <person name="Prioli A.J."/>
            <person name="Prioli S.M.A.P."/>
            <person name="Raittz R.T."/>
            <person name="Ramos H.J.O."/>
            <person name="Ribeiro E.M.S.F."/>
            <person name="Rigo L.U."/>
            <person name="Rocha C.L.M.S.C."/>
            <person name="Rocha S.N."/>
            <person name="Santos K."/>
            <person name="Satori D."/>
            <person name="Silva A.G."/>
            <person name="Simao R.C.G."/>
            <person name="Soares M.A.M."/>
            <person name="Souza E.M."/>
            <person name="Steffens M.B.R."/>
            <person name="Steindel M."/>
            <person name="Tadra-Sfeir M.Z."/>
            <person name="Takahashi E.K."/>
            <person name="Torres R.A."/>
            <person name="Valle J.S."/>
            <person name="Vernal J.I."/>
            <person name="Vilas-Boas L.A."/>
            <person name="Watanabe M.A.E."/>
            <person name="Weiss V.A."/>
            <person name="Yates M.A."/>
            <person name="Souza E.M."/>
        </authorList>
    </citation>
    <scope>NUCLEOTIDE SEQUENCE [LARGE SCALE GENOMIC DNA]</scope>
    <source>
        <strain evidence="20 21">SmR1</strain>
    </source>
</reference>
<evidence type="ECO:0000256" key="13">
    <source>
        <dbReference type="ARBA" id="ARBA00023237"/>
    </source>
</evidence>
<evidence type="ECO:0000256" key="2">
    <source>
        <dbReference type="ARBA" id="ARBA00009810"/>
    </source>
</evidence>
<dbReference type="GO" id="GO:0009279">
    <property type="term" value="C:cell outer membrane"/>
    <property type="evidence" value="ECO:0007669"/>
    <property type="project" value="UniProtKB-SubCell"/>
</dbReference>
<gene>
    <name evidence="20" type="primary">fiu</name>
    <name evidence="20" type="ordered locus">Hsero_3254</name>
</gene>
<organism evidence="20 21">
    <name type="scientific">Herbaspirillum seropedicae (strain SmR1)</name>
    <dbReference type="NCBI Taxonomy" id="757424"/>
    <lineage>
        <taxon>Bacteria</taxon>
        <taxon>Pseudomonadati</taxon>
        <taxon>Pseudomonadota</taxon>
        <taxon>Betaproteobacteria</taxon>
        <taxon>Burkholderiales</taxon>
        <taxon>Oxalobacteraceae</taxon>
        <taxon>Herbaspirillum</taxon>
    </lineage>
</organism>
<evidence type="ECO:0000256" key="14">
    <source>
        <dbReference type="PROSITE-ProRule" id="PRU01360"/>
    </source>
</evidence>
<evidence type="ECO:0000256" key="15">
    <source>
        <dbReference type="RuleBase" id="RU003357"/>
    </source>
</evidence>
<comment type="similarity">
    <text evidence="2 14 15">Belongs to the TonB-dependent receptor family.</text>
</comment>
<keyword evidence="4 14" id="KW-1134">Transmembrane beta strand</keyword>
<dbReference type="PANTHER" id="PTHR32552:SF89">
    <property type="entry name" value="CATECHOLATE SIDEROPHORE RECEPTOR FIU"/>
    <property type="match status" value="1"/>
</dbReference>
<dbReference type="KEGG" id="hse:Hsero_3254"/>
<evidence type="ECO:0000256" key="1">
    <source>
        <dbReference type="ARBA" id="ARBA00004571"/>
    </source>
</evidence>
<feature type="chain" id="PRO_5003115624" evidence="17">
    <location>
        <begin position="37"/>
        <end position="755"/>
    </location>
</feature>
<dbReference type="Pfam" id="PF07715">
    <property type="entry name" value="Plug"/>
    <property type="match status" value="1"/>
</dbReference>
<feature type="signal peptide" evidence="17">
    <location>
        <begin position="1"/>
        <end position="36"/>
    </location>
</feature>
<dbReference type="NCBIfam" id="NF007349">
    <property type="entry name" value="PRK09840.1"/>
    <property type="match status" value="1"/>
</dbReference>
<dbReference type="SUPFAM" id="SSF56935">
    <property type="entry name" value="Porins"/>
    <property type="match status" value="1"/>
</dbReference>
<evidence type="ECO:0000256" key="12">
    <source>
        <dbReference type="ARBA" id="ARBA00023170"/>
    </source>
</evidence>
<feature type="domain" description="TonB-dependent receptor-like beta-barrel" evidence="18">
    <location>
        <begin position="274"/>
        <end position="723"/>
    </location>
</feature>
<keyword evidence="7 17" id="KW-0732">Signal</keyword>
<evidence type="ECO:0000256" key="11">
    <source>
        <dbReference type="ARBA" id="ARBA00023136"/>
    </source>
</evidence>
<keyword evidence="21" id="KW-1185">Reference proteome</keyword>
<evidence type="ECO:0000256" key="6">
    <source>
        <dbReference type="ARBA" id="ARBA00022692"/>
    </source>
</evidence>
<dbReference type="OrthoDB" id="9790771at2"/>
<evidence type="ECO:0000256" key="4">
    <source>
        <dbReference type="ARBA" id="ARBA00022452"/>
    </source>
</evidence>
<evidence type="ECO:0000256" key="5">
    <source>
        <dbReference type="ARBA" id="ARBA00022496"/>
    </source>
</evidence>
<comment type="subcellular location">
    <subcellularLocation>
        <location evidence="1 14">Cell outer membrane</location>
        <topology evidence="1 14">Multi-pass membrane protein</topology>
    </subcellularLocation>
</comment>
<sequence length="755" mass="82601">MSFIKSRKHASPAHAARLPSLAVASALLLPVMGAHAQTSGSGLPPTRVDGARESPYKSEYSASPKYTQPLVDTPQTLQILRRPLMAQQAATSLSDVLRNTPGVGAFFLGENGSTSTGDTIYMRGFDATGVIFVDNVRDLGAISRDVFNIEQVEVLKGQAGTDNGRGSPTGSINLVTKQPELVDAVTVSATYGSWIQKRATLDWNRILDADRGLALRLNLMKQHSGVPGRHVVHNARDGFAPSLAFGLNTPTRIFFNYLHIQQDNVPDGGVSTIGLPGYSTPDPNRPYISNAPKVSTSNFYGHVNDYNRVNTDMTTLRVEHDFSPDLKLQNTTRYARTDQDYRLSSFVAIGVKTDRSSVSLFTPSPEDRSTWEVSRNIITRRDQSNEILSNQTHLTASFQSGALQHTLVGGLELTRERQHALSFTGPSRRPRANLYQPNPEFDDSGTLISVNGRNKGQTDTVSLYALDTLKFNERWSLSLGLREDFYRTSFDDTKPNAGGPLHKSGGLFNAKVAVVFKPTSYSSLYALYASAQQPPGGANFNLSASRSNASHTDYAPQKTDTGEIGTKWELLDRKLIATAALYRTEVNNEVELDSLTNTYFQTGKKITQGLELGVTGDLSPTVSLTAGYSHMQSQVSRGALVSATGENFLAYAPRRSFTSWVSWRLPQGFTLGGGLRYSGGLLRGRDTNAIGTPKDTGAYWVADVMASYVIHQHAEIQLNVNNLFNNSYVRSINKSGYRYLPGDARNISLTGNFHF</sequence>
<evidence type="ECO:0000256" key="10">
    <source>
        <dbReference type="ARBA" id="ARBA00023077"/>
    </source>
</evidence>
<dbReference type="AlphaFoldDB" id="D8J1G6"/>
<evidence type="ECO:0000256" key="9">
    <source>
        <dbReference type="ARBA" id="ARBA00023065"/>
    </source>
</evidence>
<dbReference type="Gene3D" id="2.40.170.20">
    <property type="entry name" value="TonB-dependent receptor, beta-barrel domain"/>
    <property type="match status" value="1"/>
</dbReference>
<dbReference type="PROSITE" id="PS52016">
    <property type="entry name" value="TONB_DEPENDENT_REC_3"/>
    <property type="match status" value="1"/>
</dbReference>
<dbReference type="GO" id="GO:0015891">
    <property type="term" value="P:siderophore transport"/>
    <property type="evidence" value="ECO:0007669"/>
    <property type="project" value="InterPro"/>
</dbReference>
<keyword evidence="8" id="KW-0408">Iron</keyword>
<accession>D8J1G6</accession>
<feature type="domain" description="TonB-dependent receptor plug" evidence="19">
    <location>
        <begin position="70"/>
        <end position="170"/>
    </location>
</feature>
<dbReference type="NCBIfam" id="TIGR01783">
    <property type="entry name" value="TonB-siderophor"/>
    <property type="match status" value="1"/>
</dbReference>
<evidence type="ECO:0000313" key="21">
    <source>
        <dbReference type="Proteomes" id="UP000000329"/>
    </source>
</evidence>
<dbReference type="EMBL" id="CP002039">
    <property type="protein sequence ID" value="ADJ64735.1"/>
    <property type="molecule type" value="Genomic_DNA"/>
</dbReference>
<dbReference type="GO" id="GO:0015344">
    <property type="term" value="F:siderophore uptake transmembrane transporter activity"/>
    <property type="evidence" value="ECO:0007669"/>
    <property type="project" value="TreeGrafter"/>
</dbReference>
<keyword evidence="13 14" id="KW-0998">Cell outer membrane</keyword>
<keyword evidence="9" id="KW-0406">Ion transport</keyword>
<evidence type="ECO:0000313" key="20">
    <source>
        <dbReference type="EMBL" id="ADJ64735.1"/>
    </source>
</evidence>
<dbReference type="GO" id="GO:0038023">
    <property type="term" value="F:signaling receptor activity"/>
    <property type="evidence" value="ECO:0007669"/>
    <property type="project" value="InterPro"/>
</dbReference>
<keyword evidence="3 14" id="KW-0813">Transport</keyword>
<keyword evidence="11 14" id="KW-0472">Membrane</keyword>
<keyword evidence="10 15" id="KW-0798">TonB box</keyword>
<dbReference type="InterPro" id="IPR036942">
    <property type="entry name" value="Beta-barrel_TonB_sf"/>
</dbReference>
<dbReference type="RefSeq" id="WP_013235199.1">
    <property type="nucleotide sequence ID" value="NC_014323.1"/>
</dbReference>
<evidence type="ECO:0000256" key="17">
    <source>
        <dbReference type="SAM" id="SignalP"/>
    </source>
</evidence>
<evidence type="ECO:0000259" key="19">
    <source>
        <dbReference type="Pfam" id="PF07715"/>
    </source>
</evidence>
<dbReference type="eggNOG" id="COG4774">
    <property type="taxonomic scope" value="Bacteria"/>
</dbReference>
<dbReference type="InterPro" id="IPR037066">
    <property type="entry name" value="Plug_dom_sf"/>
</dbReference>
<keyword evidence="12 20" id="KW-0675">Receptor</keyword>
<dbReference type="Gene3D" id="2.170.130.10">
    <property type="entry name" value="TonB-dependent receptor, plug domain"/>
    <property type="match status" value="1"/>
</dbReference>
<dbReference type="InterPro" id="IPR012910">
    <property type="entry name" value="Plug_dom"/>
</dbReference>